<feature type="compositionally biased region" description="Basic and acidic residues" evidence="2">
    <location>
        <begin position="85"/>
        <end position="98"/>
    </location>
</feature>
<feature type="domain" description="Retrotransposon gag" evidence="3">
    <location>
        <begin position="210"/>
        <end position="301"/>
    </location>
</feature>
<comment type="caution">
    <text evidence="4">The sequence shown here is derived from an EMBL/GenBank/DDBJ whole genome shotgun (WGS) entry which is preliminary data.</text>
</comment>
<dbReference type="Pfam" id="PF03732">
    <property type="entry name" value="Retrotrans_gag"/>
    <property type="match status" value="1"/>
</dbReference>
<dbReference type="PANTHER" id="PTHR33223">
    <property type="entry name" value="CCHC-TYPE DOMAIN-CONTAINING PROTEIN"/>
    <property type="match status" value="1"/>
</dbReference>
<accession>A0A7J7FV88</accession>
<feature type="region of interest" description="Disordered" evidence="2">
    <location>
        <begin position="354"/>
        <end position="406"/>
    </location>
</feature>
<gene>
    <name evidence="4" type="ORF">HYC85_028208</name>
</gene>
<reference evidence="4 5" key="2">
    <citation type="submission" date="2020-07" db="EMBL/GenBank/DDBJ databases">
        <title>Genome assembly of wild tea tree DASZ reveals pedigree and selection history of tea varieties.</title>
        <authorList>
            <person name="Zhang W."/>
        </authorList>
    </citation>
    <scope>NUCLEOTIDE SEQUENCE [LARGE SCALE GENOMIC DNA]</scope>
    <source>
        <strain evidence="5">cv. G240</strain>
        <tissue evidence="4">Leaf</tissue>
    </source>
</reference>
<evidence type="ECO:0000313" key="5">
    <source>
        <dbReference type="Proteomes" id="UP000593564"/>
    </source>
</evidence>
<sequence>MAGVTEDPPVAIDETAQGDDLTPANMLGKETIAARRALNFDSPTTSAQETMQAIIEQAKQNEQRLENMIAENERLRQDLALEVTKSREAMRQDPERPPRAGGQRPRARPKDTDSDSNSLTTELNKKGRSETSSSSEKSLHTRNKRKRSSSDEEDQHDPFVRRIAKATLPKKFKAPSFTLYDGKSDPTDHIRHNKQAMTLHADNEALMCRIFPSSLGPLAIRWYYKLEPASIKSFHQLQKSFRARFITNEVQPKQADSLWAMQIQSGETLRAHSARYWECFNLIDDACNDSMAITAFKMGLHPGSPLRSSLTRRPSKTVWALMKKVEKYCKVEDDALRIKAGQMSNKMAPFEIAQPISSAPPPSPEPQQCAKRDKRRDTRRSSDQCSYRTNEQLQVDSKRSRRADKKYTELSEPIAAIMTKVQHLPFFKWPSKIVGPPNMRRRDMRCEYHKDHGHKTESCYALKDHLEELVQDGRLQQYMRKGKPTTTLALR</sequence>
<feature type="region of interest" description="Disordered" evidence="2">
    <location>
        <begin position="1"/>
        <end position="24"/>
    </location>
</feature>
<organism evidence="4 5">
    <name type="scientific">Camellia sinensis</name>
    <name type="common">Tea plant</name>
    <name type="synonym">Thea sinensis</name>
    <dbReference type="NCBI Taxonomy" id="4442"/>
    <lineage>
        <taxon>Eukaryota</taxon>
        <taxon>Viridiplantae</taxon>
        <taxon>Streptophyta</taxon>
        <taxon>Embryophyta</taxon>
        <taxon>Tracheophyta</taxon>
        <taxon>Spermatophyta</taxon>
        <taxon>Magnoliopsida</taxon>
        <taxon>eudicotyledons</taxon>
        <taxon>Gunneridae</taxon>
        <taxon>Pentapetalae</taxon>
        <taxon>asterids</taxon>
        <taxon>Ericales</taxon>
        <taxon>Theaceae</taxon>
        <taxon>Camellia</taxon>
    </lineage>
</organism>
<keyword evidence="1" id="KW-0175">Coiled coil</keyword>
<dbReference type="Proteomes" id="UP000593564">
    <property type="component" value="Unassembled WGS sequence"/>
</dbReference>
<evidence type="ECO:0000313" key="4">
    <source>
        <dbReference type="EMBL" id="KAF5932037.1"/>
    </source>
</evidence>
<evidence type="ECO:0000259" key="3">
    <source>
        <dbReference type="Pfam" id="PF03732"/>
    </source>
</evidence>
<feature type="region of interest" description="Disordered" evidence="2">
    <location>
        <begin position="85"/>
        <end position="161"/>
    </location>
</feature>
<evidence type="ECO:0000256" key="2">
    <source>
        <dbReference type="SAM" id="MobiDB-lite"/>
    </source>
</evidence>
<dbReference type="InterPro" id="IPR005162">
    <property type="entry name" value="Retrotrans_gag_dom"/>
</dbReference>
<feature type="coiled-coil region" evidence="1">
    <location>
        <begin position="48"/>
        <end position="85"/>
    </location>
</feature>
<dbReference type="EMBL" id="JACBKZ010000014">
    <property type="protein sequence ID" value="KAF5932037.1"/>
    <property type="molecule type" value="Genomic_DNA"/>
</dbReference>
<dbReference type="AlphaFoldDB" id="A0A7J7FV88"/>
<proteinExistence type="predicted"/>
<dbReference type="PANTHER" id="PTHR33223:SF10">
    <property type="entry name" value="AMINOTRANSFERASE-LIKE PLANT MOBILE DOMAIN-CONTAINING PROTEIN"/>
    <property type="match status" value="1"/>
</dbReference>
<reference evidence="5" key="1">
    <citation type="journal article" date="2020" name="Nat. Commun.">
        <title>Genome assembly of wild tea tree DASZ reveals pedigree and selection history of tea varieties.</title>
        <authorList>
            <person name="Zhang W."/>
            <person name="Zhang Y."/>
            <person name="Qiu H."/>
            <person name="Guo Y."/>
            <person name="Wan H."/>
            <person name="Zhang X."/>
            <person name="Scossa F."/>
            <person name="Alseekh S."/>
            <person name="Zhang Q."/>
            <person name="Wang P."/>
            <person name="Xu L."/>
            <person name="Schmidt M.H."/>
            <person name="Jia X."/>
            <person name="Li D."/>
            <person name="Zhu A."/>
            <person name="Guo F."/>
            <person name="Chen W."/>
            <person name="Ni D."/>
            <person name="Usadel B."/>
            <person name="Fernie A.R."/>
            <person name="Wen W."/>
        </authorList>
    </citation>
    <scope>NUCLEOTIDE SEQUENCE [LARGE SCALE GENOMIC DNA]</scope>
    <source>
        <strain evidence="5">cv. G240</strain>
    </source>
</reference>
<name>A0A7J7FV88_CAMSI</name>
<feature type="compositionally biased region" description="Polar residues" evidence="2">
    <location>
        <begin position="384"/>
        <end position="395"/>
    </location>
</feature>
<keyword evidence="5" id="KW-1185">Reference proteome</keyword>
<evidence type="ECO:0000256" key="1">
    <source>
        <dbReference type="SAM" id="Coils"/>
    </source>
</evidence>
<protein>
    <recommendedName>
        <fullName evidence="3">Retrotransposon gag domain-containing protein</fullName>
    </recommendedName>
</protein>